<reference evidence="2" key="1">
    <citation type="journal article" date="2019" name="Int. J. Syst. Evol. Microbiol.">
        <title>The Global Catalogue of Microorganisms (GCM) 10K type strain sequencing project: providing services to taxonomists for standard genome sequencing and annotation.</title>
        <authorList>
            <consortium name="The Broad Institute Genomics Platform"/>
            <consortium name="The Broad Institute Genome Sequencing Center for Infectious Disease"/>
            <person name="Wu L."/>
            <person name="Ma J."/>
        </authorList>
    </citation>
    <scope>NUCLEOTIDE SEQUENCE [LARGE SCALE GENOMIC DNA]</scope>
    <source>
        <strain evidence="2">2902at01</strain>
    </source>
</reference>
<proteinExistence type="predicted"/>
<evidence type="ECO:0008006" key="3">
    <source>
        <dbReference type="Google" id="ProtNLM"/>
    </source>
</evidence>
<evidence type="ECO:0000313" key="1">
    <source>
        <dbReference type="EMBL" id="MFC4106197.1"/>
    </source>
</evidence>
<dbReference type="EMBL" id="JBHSBN010000005">
    <property type="protein sequence ID" value="MFC4106197.1"/>
    <property type="molecule type" value="Genomic_DNA"/>
</dbReference>
<keyword evidence="2" id="KW-1185">Reference proteome</keyword>
<organism evidence="1 2">
    <name type="scientific">Micromonospora zhanjiangensis</name>
    <dbReference type="NCBI Taxonomy" id="1522057"/>
    <lineage>
        <taxon>Bacteria</taxon>
        <taxon>Bacillati</taxon>
        <taxon>Actinomycetota</taxon>
        <taxon>Actinomycetes</taxon>
        <taxon>Micromonosporales</taxon>
        <taxon>Micromonosporaceae</taxon>
        <taxon>Micromonospora</taxon>
    </lineage>
</organism>
<dbReference type="Proteomes" id="UP001595868">
    <property type="component" value="Unassembled WGS sequence"/>
</dbReference>
<evidence type="ECO:0000313" key="2">
    <source>
        <dbReference type="Proteomes" id="UP001595868"/>
    </source>
</evidence>
<dbReference type="RefSeq" id="WP_377543742.1">
    <property type="nucleotide sequence ID" value="NZ_JBHSBN010000005.1"/>
</dbReference>
<comment type="caution">
    <text evidence="1">The sequence shown here is derived from an EMBL/GenBank/DDBJ whole genome shotgun (WGS) entry which is preliminary data.</text>
</comment>
<sequence>MTKKRGDGGSETADEAAEFAMNNDLGDLFDEAEVVRERRPAKVVTALRIDLGIQAELEAAAAARGIGASTLMRQIIEEWVESHRGTGSPDQLGELVRHLDAARTAAASLARDAA</sequence>
<protein>
    <recommendedName>
        <fullName evidence="3">Ribbon-helix-helix protein, copG family</fullName>
    </recommendedName>
</protein>
<name>A0ABV8KJD7_9ACTN</name>
<accession>A0ABV8KJD7</accession>
<gene>
    <name evidence="1" type="ORF">ACFOX0_09635</name>
</gene>